<dbReference type="Gene3D" id="1.10.3720.10">
    <property type="entry name" value="MetI-like"/>
    <property type="match status" value="1"/>
</dbReference>
<dbReference type="InterPro" id="IPR035906">
    <property type="entry name" value="MetI-like_sf"/>
</dbReference>
<proteinExistence type="inferred from homology"/>
<reference evidence="8 9" key="1">
    <citation type="submission" date="2016-10" db="EMBL/GenBank/DDBJ databases">
        <authorList>
            <person name="de Groot N.N."/>
        </authorList>
    </citation>
    <scope>NUCLEOTIDE SEQUENCE [LARGE SCALE GENOMIC DNA]</scope>
    <source>
        <strain evidence="8 9">CGMCC 1.10238</strain>
    </source>
</reference>
<dbReference type="InterPro" id="IPR051204">
    <property type="entry name" value="ABC_transp_perm/SBD"/>
</dbReference>
<dbReference type="STRING" id="1333845.SAMN04487895_12637"/>
<evidence type="ECO:0000256" key="5">
    <source>
        <dbReference type="ARBA" id="ARBA00023136"/>
    </source>
</evidence>
<dbReference type="OrthoDB" id="9801163at2"/>
<dbReference type="RefSeq" id="WP_036600721.1">
    <property type="nucleotide sequence ID" value="NZ_CP076607.1"/>
</dbReference>
<feature type="transmembrane region" description="Helical" evidence="6">
    <location>
        <begin position="180"/>
        <end position="201"/>
    </location>
</feature>
<dbReference type="InterPro" id="IPR000515">
    <property type="entry name" value="MetI-like"/>
</dbReference>
<comment type="similarity">
    <text evidence="6">Belongs to the binding-protein-dependent transport system permease family.</text>
</comment>
<evidence type="ECO:0000256" key="1">
    <source>
        <dbReference type="ARBA" id="ARBA00004141"/>
    </source>
</evidence>
<dbReference type="PANTHER" id="PTHR30177:SF4">
    <property type="entry name" value="OSMOPROTECTANT IMPORT PERMEASE PROTEIN OSMW"/>
    <property type="match status" value="1"/>
</dbReference>
<accession>A0A1H8VP06</accession>
<keyword evidence="3 6" id="KW-0812">Transmembrane</keyword>
<feature type="transmembrane region" description="Helical" evidence="6">
    <location>
        <begin position="58"/>
        <end position="79"/>
    </location>
</feature>
<keyword evidence="5 6" id="KW-0472">Membrane</keyword>
<organism evidence="8 9">
    <name type="scientific">Paenibacillus sophorae</name>
    <dbReference type="NCBI Taxonomy" id="1333845"/>
    <lineage>
        <taxon>Bacteria</taxon>
        <taxon>Bacillati</taxon>
        <taxon>Bacillota</taxon>
        <taxon>Bacilli</taxon>
        <taxon>Bacillales</taxon>
        <taxon>Paenibacillaceae</taxon>
        <taxon>Paenibacillus</taxon>
    </lineage>
</organism>
<keyword evidence="2 6" id="KW-0813">Transport</keyword>
<dbReference type="SUPFAM" id="SSF161098">
    <property type="entry name" value="MetI-like"/>
    <property type="match status" value="1"/>
</dbReference>
<dbReference type="GO" id="GO:0031460">
    <property type="term" value="P:glycine betaine transport"/>
    <property type="evidence" value="ECO:0007669"/>
    <property type="project" value="TreeGrafter"/>
</dbReference>
<dbReference type="PROSITE" id="PS50928">
    <property type="entry name" value="ABC_TM1"/>
    <property type="match status" value="1"/>
</dbReference>
<feature type="transmembrane region" description="Helical" evidence="6">
    <location>
        <begin position="20"/>
        <end position="46"/>
    </location>
</feature>
<sequence>MIDRMLEYLSKNHDVYLNAVMTHIGISLAVMLIGILIAVPLGVLCAKFLKLSQPVQGLFNILRLIPSLAILIVMMPVLGTGLAPAIFALTLLAFPAILINTSIGFTGISPSVIEAAKGMGMSPRRILFTVEFPLAFPMIITGIRTAAVEVIASATLAAYIGSGGLGELIIIGLRLPSTAILLVGGVSVAILSIAVDVILSITQKRLTKYLWLN</sequence>
<name>A0A1H8VP06_9BACL</name>
<dbReference type="GO" id="GO:0005886">
    <property type="term" value="C:plasma membrane"/>
    <property type="evidence" value="ECO:0007669"/>
    <property type="project" value="UniProtKB-SubCell"/>
</dbReference>
<dbReference type="Pfam" id="PF00528">
    <property type="entry name" value="BPD_transp_1"/>
    <property type="match status" value="1"/>
</dbReference>
<feature type="transmembrane region" description="Helical" evidence="6">
    <location>
        <begin position="85"/>
        <end position="105"/>
    </location>
</feature>
<evidence type="ECO:0000256" key="2">
    <source>
        <dbReference type="ARBA" id="ARBA00022448"/>
    </source>
</evidence>
<dbReference type="CDD" id="cd06261">
    <property type="entry name" value="TM_PBP2"/>
    <property type="match status" value="1"/>
</dbReference>
<feature type="domain" description="ABC transmembrane type-1" evidence="7">
    <location>
        <begin position="24"/>
        <end position="199"/>
    </location>
</feature>
<dbReference type="PANTHER" id="PTHR30177">
    <property type="entry name" value="GLYCINE BETAINE/L-PROLINE TRANSPORT SYSTEM PERMEASE PROTEIN PROW"/>
    <property type="match status" value="1"/>
</dbReference>
<evidence type="ECO:0000313" key="8">
    <source>
        <dbReference type="EMBL" id="SEP17141.1"/>
    </source>
</evidence>
<dbReference type="EMBL" id="FODH01000026">
    <property type="protein sequence ID" value="SEP17141.1"/>
    <property type="molecule type" value="Genomic_DNA"/>
</dbReference>
<protein>
    <submittedName>
        <fullName evidence="8">Osmoprotectant transport system permease protein</fullName>
    </submittedName>
</protein>
<dbReference type="AlphaFoldDB" id="A0A1H8VP06"/>
<comment type="subcellular location">
    <subcellularLocation>
        <location evidence="6">Cell membrane</location>
        <topology evidence="6">Multi-pass membrane protein</topology>
    </subcellularLocation>
    <subcellularLocation>
        <location evidence="1">Membrane</location>
        <topology evidence="1">Multi-pass membrane protein</topology>
    </subcellularLocation>
</comment>
<evidence type="ECO:0000259" key="7">
    <source>
        <dbReference type="PROSITE" id="PS50928"/>
    </source>
</evidence>
<evidence type="ECO:0000313" key="9">
    <source>
        <dbReference type="Proteomes" id="UP000198809"/>
    </source>
</evidence>
<feature type="transmembrane region" description="Helical" evidence="6">
    <location>
        <begin position="126"/>
        <end position="144"/>
    </location>
</feature>
<dbReference type="GO" id="GO:0055085">
    <property type="term" value="P:transmembrane transport"/>
    <property type="evidence" value="ECO:0007669"/>
    <property type="project" value="InterPro"/>
</dbReference>
<dbReference type="Proteomes" id="UP000198809">
    <property type="component" value="Unassembled WGS sequence"/>
</dbReference>
<gene>
    <name evidence="8" type="ORF">SAMN04487895_12637</name>
</gene>
<evidence type="ECO:0000256" key="4">
    <source>
        <dbReference type="ARBA" id="ARBA00022989"/>
    </source>
</evidence>
<evidence type="ECO:0000256" key="6">
    <source>
        <dbReference type="RuleBase" id="RU363032"/>
    </source>
</evidence>
<feature type="transmembrane region" description="Helical" evidence="6">
    <location>
        <begin position="150"/>
        <end position="173"/>
    </location>
</feature>
<keyword evidence="4 6" id="KW-1133">Transmembrane helix</keyword>
<evidence type="ECO:0000256" key="3">
    <source>
        <dbReference type="ARBA" id="ARBA00022692"/>
    </source>
</evidence>